<dbReference type="Gene3D" id="3.30.9.10">
    <property type="entry name" value="D-Amino Acid Oxidase, subunit A, domain 2"/>
    <property type="match status" value="1"/>
</dbReference>
<gene>
    <name evidence="3" type="ORF">BO70DRAFT_342056</name>
</gene>
<keyword evidence="4" id="KW-1185">Reference proteome</keyword>
<protein>
    <submittedName>
        <fullName evidence="3">DAO-domain-containing protein</fullName>
    </submittedName>
</protein>
<feature type="region of interest" description="Disordered" evidence="1">
    <location>
        <begin position="1"/>
        <end position="20"/>
    </location>
</feature>
<dbReference type="SUPFAM" id="SSF51905">
    <property type="entry name" value="FAD/NAD(P)-binding domain"/>
    <property type="match status" value="1"/>
</dbReference>
<dbReference type="GO" id="GO:0005737">
    <property type="term" value="C:cytoplasm"/>
    <property type="evidence" value="ECO:0007669"/>
    <property type="project" value="TreeGrafter"/>
</dbReference>
<sequence>MTASPLPLPAPPAAAVEPPQPSLPCALPGLSHWHRTTHAFPYLNHNAETPLPARSPLVIIGTGISGALAAFKLVDAGVPPDEILLLEARQAVGGSSGRNAGHVRPDAFRGFSGYAAAHGTAQALKISDNENAVLKAWGSFIEQHQIPCEFSLKQTYDVCMTEEIAADEARNVQEYVAAGGSMDGIRVYGADEAARTLGIKDAVAAYAWTAASIHPVKLAQWLLARVVEQGVHLWTHCPEEEEGIDTPWWTVHTPRGDISAQRILHCTNAHAGVLLPQLPLPHITPIRVQVQTFILPNFAGDQALKSTMAVRFNPQLFYGLSQAQSDGKMIVSVGKPSGISFDDSSYKQELIDETLDTIDKVFHSPEMAKSKREFQPGEGLDHVWTGLIAMTPDKVPYVGAIEELPGQFICAGFNGHGMANIFTCVEGLVTLLQGGGWEETRLPECYRYEKRRAATGKEQ</sequence>
<dbReference type="Pfam" id="PF01266">
    <property type="entry name" value="DAO"/>
    <property type="match status" value="1"/>
</dbReference>
<dbReference type="OrthoDB" id="429143at2759"/>
<evidence type="ECO:0000313" key="4">
    <source>
        <dbReference type="Proteomes" id="UP000247233"/>
    </source>
</evidence>
<name>A0A317VJ14_9EURO</name>
<dbReference type="RefSeq" id="XP_025396682.1">
    <property type="nucleotide sequence ID" value="XM_025541356.1"/>
</dbReference>
<accession>A0A317VJ14</accession>
<proteinExistence type="predicted"/>
<dbReference type="Gene3D" id="3.50.50.60">
    <property type="entry name" value="FAD/NAD(P)-binding domain"/>
    <property type="match status" value="1"/>
</dbReference>
<dbReference type="STRING" id="1448321.A0A317VJ14"/>
<dbReference type="PANTHER" id="PTHR13847">
    <property type="entry name" value="SARCOSINE DEHYDROGENASE-RELATED"/>
    <property type="match status" value="1"/>
</dbReference>
<evidence type="ECO:0000256" key="1">
    <source>
        <dbReference type="SAM" id="MobiDB-lite"/>
    </source>
</evidence>
<dbReference type="AlphaFoldDB" id="A0A317VJ14"/>
<comment type="caution">
    <text evidence="3">The sequence shown here is derived from an EMBL/GenBank/DDBJ whole genome shotgun (WGS) entry which is preliminary data.</text>
</comment>
<evidence type="ECO:0000313" key="3">
    <source>
        <dbReference type="EMBL" id="PWY73028.1"/>
    </source>
</evidence>
<dbReference type="InterPro" id="IPR036188">
    <property type="entry name" value="FAD/NAD-bd_sf"/>
</dbReference>
<feature type="domain" description="FAD dependent oxidoreductase" evidence="2">
    <location>
        <begin position="57"/>
        <end position="421"/>
    </location>
</feature>
<dbReference type="EMBL" id="MSFL01000025">
    <property type="protein sequence ID" value="PWY73028.1"/>
    <property type="molecule type" value="Genomic_DNA"/>
</dbReference>
<reference evidence="3 4" key="1">
    <citation type="submission" date="2016-12" db="EMBL/GenBank/DDBJ databases">
        <title>The genomes of Aspergillus section Nigri reveals drivers in fungal speciation.</title>
        <authorList>
            <consortium name="DOE Joint Genome Institute"/>
            <person name="Vesth T.C."/>
            <person name="Nybo J."/>
            <person name="Theobald S."/>
            <person name="Brandl J."/>
            <person name="Frisvad J.C."/>
            <person name="Nielsen K.F."/>
            <person name="Lyhne E.K."/>
            <person name="Kogle M.E."/>
            <person name="Kuo A."/>
            <person name="Riley R."/>
            <person name="Clum A."/>
            <person name="Nolan M."/>
            <person name="Lipzen A."/>
            <person name="Salamov A."/>
            <person name="Henrissat B."/>
            <person name="Wiebenga A."/>
            <person name="De Vries R.P."/>
            <person name="Grigoriev I.V."/>
            <person name="Mortensen U.H."/>
            <person name="Andersen M.R."/>
            <person name="Baker S.E."/>
        </authorList>
    </citation>
    <scope>NUCLEOTIDE SEQUENCE [LARGE SCALE GENOMIC DNA]</scope>
    <source>
        <strain evidence="3 4">CBS 117.55</strain>
    </source>
</reference>
<evidence type="ECO:0000259" key="2">
    <source>
        <dbReference type="Pfam" id="PF01266"/>
    </source>
</evidence>
<dbReference type="Proteomes" id="UP000247233">
    <property type="component" value="Unassembled WGS sequence"/>
</dbReference>
<dbReference type="InterPro" id="IPR006076">
    <property type="entry name" value="FAD-dep_OxRdtase"/>
</dbReference>
<dbReference type="GeneID" id="37063593"/>
<dbReference type="VEuPathDB" id="FungiDB:BO70DRAFT_342056"/>
<organism evidence="3 4">
    <name type="scientific">Aspergillus heteromorphus CBS 117.55</name>
    <dbReference type="NCBI Taxonomy" id="1448321"/>
    <lineage>
        <taxon>Eukaryota</taxon>
        <taxon>Fungi</taxon>
        <taxon>Dikarya</taxon>
        <taxon>Ascomycota</taxon>
        <taxon>Pezizomycotina</taxon>
        <taxon>Eurotiomycetes</taxon>
        <taxon>Eurotiomycetidae</taxon>
        <taxon>Eurotiales</taxon>
        <taxon>Aspergillaceae</taxon>
        <taxon>Aspergillus</taxon>
        <taxon>Aspergillus subgen. Circumdati</taxon>
    </lineage>
</organism>
<dbReference type="PANTHER" id="PTHR13847:SF260">
    <property type="entry name" value="FAD DEPENDENT OXIDOREDUCTASE DOMAIN-CONTAINING PROTEIN"/>
    <property type="match status" value="1"/>
</dbReference>